<reference evidence="1" key="1">
    <citation type="submission" date="2021-06" db="EMBL/GenBank/DDBJ databases">
        <authorList>
            <person name="Kallberg Y."/>
            <person name="Tangrot J."/>
            <person name="Rosling A."/>
        </authorList>
    </citation>
    <scope>NUCLEOTIDE SEQUENCE</scope>
    <source>
        <strain evidence="1">IL203A</strain>
    </source>
</reference>
<feature type="non-terminal residue" evidence="1">
    <location>
        <position position="1"/>
    </location>
</feature>
<organism evidence="1 2">
    <name type="scientific">Dentiscutata heterogama</name>
    <dbReference type="NCBI Taxonomy" id="1316150"/>
    <lineage>
        <taxon>Eukaryota</taxon>
        <taxon>Fungi</taxon>
        <taxon>Fungi incertae sedis</taxon>
        <taxon>Mucoromycota</taxon>
        <taxon>Glomeromycotina</taxon>
        <taxon>Glomeromycetes</taxon>
        <taxon>Diversisporales</taxon>
        <taxon>Gigasporaceae</taxon>
        <taxon>Dentiscutata</taxon>
    </lineage>
</organism>
<dbReference type="Proteomes" id="UP000789702">
    <property type="component" value="Unassembled WGS sequence"/>
</dbReference>
<name>A0ACA9R5Z7_9GLOM</name>
<proteinExistence type="predicted"/>
<dbReference type="EMBL" id="CAJVPU010061270">
    <property type="protein sequence ID" value="CAG8778334.1"/>
    <property type="molecule type" value="Genomic_DNA"/>
</dbReference>
<keyword evidence="2" id="KW-1185">Reference proteome</keyword>
<gene>
    <name evidence="1" type="ORF">DHETER_LOCUS16261</name>
</gene>
<evidence type="ECO:0000313" key="1">
    <source>
        <dbReference type="EMBL" id="CAG8778334.1"/>
    </source>
</evidence>
<evidence type="ECO:0000313" key="2">
    <source>
        <dbReference type="Proteomes" id="UP000789702"/>
    </source>
</evidence>
<accession>A0ACA9R5Z7</accession>
<sequence length="121" mass="14037">DKKELITRLRNEYQERVGAKFPADFNETKDWAIKVEGYNKDNEYETQKATKILFDESIKSASDEVDDLTMAFGALKINCVNKKHEEDIQEVKSVIKELTKVVKDLTNKTDTSRHNEQNARL</sequence>
<comment type="caution">
    <text evidence="1">The sequence shown here is derived from an EMBL/GenBank/DDBJ whole genome shotgun (WGS) entry which is preliminary data.</text>
</comment>
<protein>
    <submittedName>
        <fullName evidence="1">3102_t:CDS:1</fullName>
    </submittedName>
</protein>